<gene>
    <name evidence="3" type="ORF">B2A_00157</name>
</gene>
<reference evidence="3" key="2">
    <citation type="journal article" date="2014" name="ISME J.">
        <title>Microbial stratification in low pH oxic and suboxic macroscopic growths along an acid mine drainage.</title>
        <authorList>
            <person name="Mendez-Garcia C."/>
            <person name="Mesa V."/>
            <person name="Sprenger R.R."/>
            <person name="Richter M."/>
            <person name="Diez M.S."/>
            <person name="Solano J."/>
            <person name="Bargiela R."/>
            <person name="Golyshina O.V."/>
            <person name="Manteca A."/>
            <person name="Ramos J.L."/>
            <person name="Gallego J.R."/>
            <person name="Llorente I."/>
            <person name="Martins Dos Santos V.A."/>
            <person name="Jensen O.N."/>
            <person name="Pelaez A.I."/>
            <person name="Sanchez J."/>
            <person name="Ferrer M."/>
        </authorList>
    </citation>
    <scope>NUCLEOTIDE SEQUENCE</scope>
</reference>
<feature type="transmembrane region" description="Helical" evidence="1">
    <location>
        <begin position="93"/>
        <end position="114"/>
    </location>
</feature>
<dbReference type="EMBL" id="AUZZ01000111">
    <property type="protein sequence ID" value="EQD69213.1"/>
    <property type="molecule type" value="Genomic_DNA"/>
</dbReference>
<protein>
    <submittedName>
        <fullName evidence="3">Major facilitator transporter</fullName>
    </submittedName>
</protein>
<name>T1BL25_9ZZZZ</name>
<feature type="transmembrane region" description="Helical" evidence="1">
    <location>
        <begin position="222"/>
        <end position="247"/>
    </location>
</feature>
<keyword evidence="1" id="KW-1133">Transmembrane helix</keyword>
<dbReference type="PROSITE" id="PS50850">
    <property type="entry name" value="MFS"/>
    <property type="match status" value="1"/>
</dbReference>
<comment type="caution">
    <text evidence="3">The sequence shown here is derived from an EMBL/GenBank/DDBJ whole genome shotgun (WGS) entry which is preliminary data.</text>
</comment>
<proteinExistence type="predicted"/>
<evidence type="ECO:0000313" key="3">
    <source>
        <dbReference type="EMBL" id="EQD69213.1"/>
    </source>
</evidence>
<feature type="transmembrane region" description="Helical" evidence="1">
    <location>
        <begin position="51"/>
        <end position="72"/>
    </location>
</feature>
<feature type="transmembrane region" description="Helical" evidence="1">
    <location>
        <begin position="24"/>
        <end position="45"/>
    </location>
</feature>
<keyword evidence="1" id="KW-0812">Transmembrane</keyword>
<reference evidence="3" key="1">
    <citation type="submission" date="2013-08" db="EMBL/GenBank/DDBJ databases">
        <authorList>
            <person name="Mendez C."/>
            <person name="Richter M."/>
            <person name="Ferrer M."/>
            <person name="Sanchez J."/>
        </authorList>
    </citation>
    <scope>NUCLEOTIDE SEQUENCE</scope>
</reference>
<feature type="transmembrane region" description="Helical" evidence="1">
    <location>
        <begin position="120"/>
        <end position="137"/>
    </location>
</feature>
<dbReference type="Gene3D" id="1.20.1250.20">
    <property type="entry name" value="MFS general substrate transporter like domains"/>
    <property type="match status" value="2"/>
</dbReference>
<sequence length="402" mass="43219">MITKHAPDAESIDKSFKFLIYSRAFRSVGIIYMTLAMPLYLAVLGVSLLDIGFVVAGVMLFMVVETLLLGSFGDRYGYRRALRMAEILPAAGAFLIFYSTNIYVIIAAIVIAGIGGTAGGMRGGFSPGMTALVAINHPEEHVRVRKYGLLNAVGAGASIFGALLISLHGYLSTYIGALDAFRYIFLLAGILMLASFVSLMFLKEAEHPRKTTKMMKRSSLKYISKIIMVNSFAGIGIGIALPLLPLWLELMYHASTLDIGIIFGASYILTSLGSYLSSRISYGHDALNISSITRILNGVLLMAMALSPFILIAGIIYSLRSFNAGFGSPNRSAITMRGIDREDFGTASSIQGVSTRASQLSSAVSGYLMDISLPIPMEIGGAFQLASGVLYKYVLKGTKPSE</sequence>
<dbReference type="PANTHER" id="PTHR23520:SF5">
    <property type="entry name" value="TRANSPORTER, PUTATIVE (AFU_ORTHOLOGUE AFUA_3G04000)-RELATED"/>
    <property type="match status" value="1"/>
</dbReference>
<dbReference type="GO" id="GO:0022857">
    <property type="term" value="F:transmembrane transporter activity"/>
    <property type="evidence" value="ECO:0007669"/>
    <property type="project" value="InterPro"/>
</dbReference>
<feature type="domain" description="Major facilitator superfamily (MFS) profile" evidence="2">
    <location>
        <begin position="1"/>
        <end position="402"/>
    </location>
</feature>
<feature type="transmembrane region" description="Helical" evidence="1">
    <location>
        <begin position="149"/>
        <end position="171"/>
    </location>
</feature>
<evidence type="ECO:0000259" key="2">
    <source>
        <dbReference type="PROSITE" id="PS50850"/>
    </source>
</evidence>
<dbReference type="PANTHER" id="PTHR23520">
    <property type="entry name" value="TRANSPORTER, PUTATIVE (AFU_ORTHOLOGUE AFUA_3G04000)-RELATED"/>
    <property type="match status" value="1"/>
</dbReference>
<organism evidence="3">
    <name type="scientific">mine drainage metagenome</name>
    <dbReference type="NCBI Taxonomy" id="410659"/>
    <lineage>
        <taxon>unclassified sequences</taxon>
        <taxon>metagenomes</taxon>
        <taxon>ecological metagenomes</taxon>
    </lineage>
</organism>
<feature type="transmembrane region" description="Helical" evidence="1">
    <location>
        <begin position="299"/>
        <end position="319"/>
    </location>
</feature>
<evidence type="ECO:0000256" key="1">
    <source>
        <dbReference type="SAM" id="Phobius"/>
    </source>
</evidence>
<dbReference type="InterPro" id="IPR020846">
    <property type="entry name" value="MFS_dom"/>
</dbReference>
<feature type="transmembrane region" description="Helical" evidence="1">
    <location>
        <begin position="183"/>
        <end position="202"/>
    </location>
</feature>
<dbReference type="Pfam" id="PF07690">
    <property type="entry name" value="MFS_1"/>
    <property type="match status" value="1"/>
</dbReference>
<feature type="transmembrane region" description="Helical" evidence="1">
    <location>
        <begin position="259"/>
        <end position="278"/>
    </location>
</feature>
<keyword evidence="1" id="KW-0472">Membrane</keyword>
<dbReference type="InterPro" id="IPR011701">
    <property type="entry name" value="MFS"/>
</dbReference>
<dbReference type="InterPro" id="IPR036259">
    <property type="entry name" value="MFS_trans_sf"/>
</dbReference>
<dbReference type="AlphaFoldDB" id="T1BL25"/>
<accession>T1BL25</accession>
<dbReference type="SUPFAM" id="SSF103473">
    <property type="entry name" value="MFS general substrate transporter"/>
    <property type="match status" value="1"/>
</dbReference>